<dbReference type="EMBL" id="SPUK01000002">
    <property type="protein sequence ID" value="TQV99998.1"/>
    <property type="molecule type" value="Genomic_DNA"/>
</dbReference>
<gene>
    <name evidence="1" type="ORF">IF1G_02213</name>
</gene>
<proteinExistence type="predicted"/>
<organism evidence="1 2">
    <name type="scientific">Cordyceps javanica</name>
    <dbReference type="NCBI Taxonomy" id="43265"/>
    <lineage>
        <taxon>Eukaryota</taxon>
        <taxon>Fungi</taxon>
        <taxon>Dikarya</taxon>
        <taxon>Ascomycota</taxon>
        <taxon>Pezizomycotina</taxon>
        <taxon>Sordariomycetes</taxon>
        <taxon>Hypocreomycetidae</taxon>
        <taxon>Hypocreales</taxon>
        <taxon>Cordycipitaceae</taxon>
        <taxon>Cordyceps</taxon>
    </lineage>
</organism>
<dbReference type="Proteomes" id="UP000315783">
    <property type="component" value="Unassembled WGS sequence"/>
</dbReference>
<accession>A0A545VE59</accession>
<keyword evidence="2" id="KW-1185">Reference proteome</keyword>
<comment type="caution">
    <text evidence="1">The sequence shown here is derived from an EMBL/GenBank/DDBJ whole genome shotgun (WGS) entry which is preliminary data.</text>
</comment>
<reference evidence="1 2" key="1">
    <citation type="journal article" date="2019" name="Appl. Microbiol. Biotechnol.">
        <title>Genome sequence of Isaria javanica and comparative genome analysis insights into family S53 peptidase evolution in fungal entomopathogens.</title>
        <authorList>
            <person name="Lin R."/>
            <person name="Zhang X."/>
            <person name="Xin B."/>
            <person name="Zou M."/>
            <person name="Gao Y."/>
            <person name="Qin F."/>
            <person name="Hu Q."/>
            <person name="Xie B."/>
            <person name="Cheng X."/>
        </authorList>
    </citation>
    <scope>NUCLEOTIDE SEQUENCE [LARGE SCALE GENOMIC DNA]</scope>
    <source>
        <strain evidence="1 2">IJ1G</strain>
    </source>
</reference>
<sequence>MSTDSAQHFFTSLRIDAFICGNKKKSHDSTVEWESLHSIVLGGTTCHCLHASTKARSTARESLGFLPCVALFIRCRIWPMIQAGGCGTSANMLSLLVRDYSRSPTENQQQYGVLDTSTGRPYPWPATRVTCPPDKPPVVSSCT</sequence>
<protein>
    <submittedName>
        <fullName evidence="1">Uncharacterized protein</fullName>
    </submittedName>
</protein>
<dbReference type="AlphaFoldDB" id="A0A545VE59"/>
<evidence type="ECO:0000313" key="1">
    <source>
        <dbReference type="EMBL" id="TQV99998.1"/>
    </source>
</evidence>
<name>A0A545VE59_9HYPO</name>
<evidence type="ECO:0000313" key="2">
    <source>
        <dbReference type="Proteomes" id="UP000315783"/>
    </source>
</evidence>